<keyword evidence="2" id="KW-0812">Transmembrane</keyword>
<dbReference type="Pfam" id="PF19365">
    <property type="entry name" value="DUF5941"/>
    <property type="match status" value="1"/>
</dbReference>
<dbReference type="EMBL" id="CAFBNE010000006">
    <property type="protein sequence ID" value="CAB4932040.1"/>
    <property type="molecule type" value="Genomic_DNA"/>
</dbReference>
<evidence type="ECO:0000256" key="2">
    <source>
        <dbReference type="SAM" id="Phobius"/>
    </source>
</evidence>
<keyword evidence="2" id="KW-0472">Membrane</keyword>
<name>A0A6J7IMJ1_9ZZZZ</name>
<feature type="transmembrane region" description="Helical" evidence="2">
    <location>
        <begin position="286"/>
        <end position="314"/>
    </location>
</feature>
<dbReference type="InterPro" id="IPR000462">
    <property type="entry name" value="CDP-OH_P_trans"/>
</dbReference>
<dbReference type="AlphaFoldDB" id="A0A6J7IMJ1"/>
<dbReference type="InterPro" id="IPR048254">
    <property type="entry name" value="CDP_ALCOHOL_P_TRANSF_CS"/>
</dbReference>
<dbReference type="Pfam" id="PF01066">
    <property type="entry name" value="CDP-OH_P_transf"/>
    <property type="match status" value="1"/>
</dbReference>
<feature type="transmembrane region" description="Helical" evidence="2">
    <location>
        <begin position="558"/>
        <end position="580"/>
    </location>
</feature>
<accession>A0A6J7IMJ1</accession>
<feature type="transmembrane region" description="Helical" evidence="2">
    <location>
        <begin position="486"/>
        <end position="508"/>
    </location>
</feature>
<evidence type="ECO:0000256" key="1">
    <source>
        <dbReference type="ARBA" id="ARBA00022679"/>
    </source>
</evidence>
<protein>
    <submittedName>
        <fullName evidence="4">Unannotated protein</fullName>
    </submittedName>
</protein>
<organism evidence="4">
    <name type="scientific">freshwater metagenome</name>
    <dbReference type="NCBI Taxonomy" id="449393"/>
    <lineage>
        <taxon>unclassified sequences</taxon>
        <taxon>metagenomes</taxon>
        <taxon>ecological metagenomes</taxon>
    </lineage>
</organism>
<dbReference type="GO" id="GO:0008654">
    <property type="term" value="P:phospholipid biosynthetic process"/>
    <property type="evidence" value="ECO:0007669"/>
    <property type="project" value="InterPro"/>
</dbReference>
<dbReference type="GO" id="GO:0016020">
    <property type="term" value="C:membrane"/>
    <property type="evidence" value="ECO:0007669"/>
    <property type="project" value="InterPro"/>
</dbReference>
<keyword evidence="1" id="KW-0808">Transferase</keyword>
<feature type="transmembrane region" description="Helical" evidence="2">
    <location>
        <begin position="218"/>
        <end position="242"/>
    </location>
</feature>
<dbReference type="PROSITE" id="PS00379">
    <property type="entry name" value="CDP_ALCOHOL_P_TRANSF"/>
    <property type="match status" value="1"/>
</dbReference>
<reference evidence="4" key="1">
    <citation type="submission" date="2020-05" db="EMBL/GenBank/DDBJ databases">
        <authorList>
            <person name="Chiriac C."/>
            <person name="Salcher M."/>
            <person name="Ghai R."/>
            <person name="Kavagutti S V."/>
        </authorList>
    </citation>
    <scope>NUCLEOTIDE SEQUENCE</scope>
</reference>
<keyword evidence="2" id="KW-1133">Transmembrane helix</keyword>
<dbReference type="Gene3D" id="1.20.120.1760">
    <property type="match status" value="1"/>
</dbReference>
<feature type="transmembrane region" description="Helical" evidence="2">
    <location>
        <begin position="388"/>
        <end position="418"/>
    </location>
</feature>
<sequence length="586" mass="61938">MIEVLRPSGAEVAQGLRLVASALSLATGPTAVVAPDLVIADAALAQITADPFAGTAMLVRPSTQGDTRVRHHLVNSVGSPFHRVTAPDHVFVGALVIAARDAKAVGAAINATADAFESCAFESGEIGSSEHDVTQLIAVAIVRSGTPCKAIELVDVPWFRSPADPVAAAQEVAAVSDARIAQLQANRMDDGFYSTFVVRRVSKPLTRLALRLNMSPNAVTLVSFAVGVGAAGAFAAGSRWALVLGAVLLQLSLVIDCVDGEVARATRRFSALGAWLDASTDRVKEYLAYAGLAIGAAAVTGVNIWPLAIIMLVLQTTRHMTDYDFSRVQRSREARVEPRPVTDPDDGSSVTASGWTVQGAMEMSSRINRRSGVRWAKRAIHMPIGERWLVISLAAAFLGAAWALGLLLGLGLVAFAYVTTGRILRTLSWSGQAPADAALLLARQSDAGPVASVLSRGMSAAGWEQFWSSRAAWAVPAALRFLELGVVALLCLSAFPALMVLGFWWMAIIAFHHYDTLYRAIAGASPPRWLVWSGLGWDGRTIIIVLAALGGLSVLGGLLVIGIVVWSLLLVFIASIQWLASSGDRD</sequence>
<gene>
    <name evidence="4" type="ORF">UFOPK3772_00317</name>
</gene>
<proteinExistence type="predicted"/>
<evidence type="ECO:0000259" key="3">
    <source>
        <dbReference type="Pfam" id="PF19365"/>
    </source>
</evidence>
<evidence type="ECO:0000313" key="4">
    <source>
        <dbReference type="EMBL" id="CAB4932040.1"/>
    </source>
</evidence>
<dbReference type="InterPro" id="IPR045985">
    <property type="entry name" value="DUF5941"/>
</dbReference>
<dbReference type="GO" id="GO:0016780">
    <property type="term" value="F:phosphotransferase activity, for other substituted phosphate groups"/>
    <property type="evidence" value="ECO:0007669"/>
    <property type="project" value="InterPro"/>
</dbReference>
<dbReference type="InterPro" id="IPR043130">
    <property type="entry name" value="CDP-OH_PTrfase_TM_dom"/>
</dbReference>
<feature type="domain" description="DUF5941" evidence="3">
    <location>
        <begin position="449"/>
        <end position="583"/>
    </location>
</feature>